<organism evidence="2 3">
    <name type="scientific">Saxibacter everestensis</name>
    <dbReference type="NCBI Taxonomy" id="2909229"/>
    <lineage>
        <taxon>Bacteria</taxon>
        <taxon>Bacillati</taxon>
        <taxon>Actinomycetota</taxon>
        <taxon>Actinomycetes</taxon>
        <taxon>Micrococcales</taxon>
        <taxon>Brevibacteriaceae</taxon>
        <taxon>Saxibacter</taxon>
    </lineage>
</organism>
<sequence length="331" mass="37102">MSPAVSVVMAVYNGSEHVARAINSVLGQTIVDYELLIVDDGSTDDSSAAIAAALEARTAAERQRIRLLRHERNRGYDGVTETAVAAATGDWVFFVDSDDTIEPQTLEALLDSALTSDSQVVIPQQRTVDEDTGRTGLLRQWAPPSGVSTGTETVRRFARGELVSSQHALIRRNLFEDLQIASANTFSDVLVMTQAYCRSKRISYLTEPLYNYSIRSNSITGSLRDTIWDLPVAVTQLYPYVDAQVEPREAAELRRRLRHGALWQMANKAAAEPRVTPLGREVTRWVRQHVLWRNLLWFAVRRKPMVLVVLGLVKLSPGLHRRLYRSYKARG</sequence>
<dbReference type="EC" id="2.4.-.-" evidence="2"/>
<accession>A0ABY8QU62</accession>
<dbReference type="CDD" id="cd00761">
    <property type="entry name" value="Glyco_tranf_GTA_type"/>
    <property type="match status" value="1"/>
</dbReference>
<evidence type="ECO:0000313" key="2">
    <source>
        <dbReference type="EMBL" id="WGW11720.1"/>
    </source>
</evidence>
<name>A0ABY8QU62_9MICO</name>
<keyword evidence="3" id="KW-1185">Reference proteome</keyword>
<dbReference type="InterPro" id="IPR029044">
    <property type="entry name" value="Nucleotide-diphossugar_trans"/>
</dbReference>
<dbReference type="EMBL" id="CP090958">
    <property type="protein sequence ID" value="WGW11720.1"/>
    <property type="molecule type" value="Genomic_DNA"/>
</dbReference>
<dbReference type="RefSeq" id="WP_349638510.1">
    <property type="nucleotide sequence ID" value="NZ_CP090958.1"/>
</dbReference>
<dbReference type="InterPro" id="IPR001173">
    <property type="entry name" value="Glyco_trans_2-like"/>
</dbReference>
<evidence type="ECO:0000259" key="1">
    <source>
        <dbReference type="Pfam" id="PF00535"/>
    </source>
</evidence>
<keyword evidence="2" id="KW-0328">Glycosyltransferase</keyword>
<evidence type="ECO:0000313" key="3">
    <source>
        <dbReference type="Proteomes" id="UP001209083"/>
    </source>
</evidence>
<dbReference type="PANTHER" id="PTHR43685">
    <property type="entry name" value="GLYCOSYLTRANSFERASE"/>
    <property type="match status" value="1"/>
</dbReference>
<reference evidence="2 3" key="1">
    <citation type="submission" date="2023-05" db="EMBL/GenBank/DDBJ databases">
        <title>Lithophilousrod everest ZFBP1038 complete genpme.</title>
        <authorList>
            <person name="Tian M."/>
        </authorList>
    </citation>
    <scope>NUCLEOTIDE SEQUENCE [LARGE SCALE GENOMIC DNA]</scope>
    <source>
        <strain evidence="2 3">ZFBP1038</strain>
    </source>
</reference>
<dbReference type="Pfam" id="PF00535">
    <property type="entry name" value="Glycos_transf_2"/>
    <property type="match status" value="1"/>
</dbReference>
<proteinExistence type="predicted"/>
<dbReference type="Proteomes" id="UP001209083">
    <property type="component" value="Chromosome"/>
</dbReference>
<dbReference type="Gene3D" id="3.90.550.10">
    <property type="entry name" value="Spore Coat Polysaccharide Biosynthesis Protein SpsA, Chain A"/>
    <property type="match status" value="1"/>
</dbReference>
<dbReference type="PANTHER" id="PTHR43685:SF2">
    <property type="entry name" value="GLYCOSYLTRANSFERASE 2-LIKE DOMAIN-CONTAINING PROTEIN"/>
    <property type="match status" value="1"/>
</dbReference>
<gene>
    <name evidence="2" type="ORF">LWF01_16740</name>
</gene>
<protein>
    <submittedName>
        <fullName evidence="2">Glycosyltransferase family 2 protein</fullName>
        <ecNumber evidence="2">2.4.-.-</ecNumber>
    </submittedName>
</protein>
<dbReference type="GO" id="GO:0016757">
    <property type="term" value="F:glycosyltransferase activity"/>
    <property type="evidence" value="ECO:0007669"/>
    <property type="project" value="UniProtKB-KW"/>
</dbReference>
<dbReference type="SUPFAM" id="SSF53448">
    <property type="entry name" value="Nucleotide-diphospho-sugar transferases"/>
    <property type="match status" value="1"/>
</dbReference>
<keyword evidence="2" id="KW-0808">Transferase</keyword>
<dbReference type="InterPro" id="IPR050834">
    <property type="entry name" value="Glycosyltransf_2"/>
</dbReference>
<feature type="domain" description="Glycosyltransferase 2-like" evidence="1">
    <location>
        <begin position="6"/>
        <end position="178"/>
    </location>
</feature>